<evidence type="ECO:0000256" key="7">
    <source>
        <dbReference type="RuleBase" id="RU003346"/>
    </source>
</evidence>
<evidence type="ECO:0000256" key="6">
    <source>
        <dbReference type="ARBA" id="ARBA00023136"/>
    </source>
</evidence>
<feature type="transmembrane region" description="Helical" evidence="9">
    <location>
        <begin position="477"/>
        <end position="499"/>
    </location>
</feature>
<dbReference type="InterPro" id="IPR036259">
    <property type="entry name" value="MFS_trans_sf"/>
</dbReference>
<dbReference type="Gene3D" id="1.20.1250.20">
    <property type="entry name" value="MFS general substrate transporter like domains"/>
    <property type="match status" value="1"/>
</dbReference>
<feature type="compositionally biased region" description="Low complexity" evidence="8">
    <location>
        <begin position="7"/>
        <end position="23"/>
    </location>
</feature>
<organism evidence="11 12">
    <name type="scientific">Salinomyces thailandicus</name>
    <dbReference type="NCBI Taxonomy" id="706561"/>
    <lineage>
        <taxon>Eukaryota</taxon>
        <taxon>Fungi</taxon>
        <taxon>Dikarya</taxon>
        <taxon>Ascomycota</taxon>
        <taxon>Pezizomycotina</taxon>
        <taxon>Dothideomycetes</taxon>
        <taxon>Dothideomycetidae</taxon>
        <taxon>Mycosphaerellales</taxon>
        <taxon>Teratosphaeriaceae</taxon>
        <taxon>Salinomyces</taxon>
    </lineage>
</organism>
<proteinExistence type="inferred from homology"/>
<dbReference type="InterPro" id="IPR005829">
    <property type="entry name" value="Sugar_transporter_CS"/>
</dbReference>
<keyword evidence="12" id="KW-1185">Reference proteome</keyword>
<accession>A0A4U0U234</accession>
<evidence type="ECO:0000256" key="2">
    <source>
        <dbReference type="ARBA" id="ARBA00010992"/>
    </source>
</evidence>
<dbReference type="PROSITE" id="PS00217">
    <property type="entry name" value="SUGAR_TRANSPORT_2"/>
    <property type="match status" value="1"/>
</dbReference>
<feature type="transmembrane region" description="Helical" evidence="9">
    <location>
        <begin position="128"/>
        <end position="148"/>
    </location>
</feature>
<feature type="domain" description="Major facilitator superfamily (MFS) profile" evidence="10">
    <location>
        <begin position="84"/>
        <end position="529"/>
    </location>
</feature>
<feature type="transmembrane region" description="Helical" evidence="9">
    <location>
        <begin position="377"/>
        <end position="396"/>
    </location>
</feature>
<feature type="compositionally biased region" description="Acidic residues" evidence="8">
    <location>
        <begin position="35"/>
        <end position="46"/>
    </location>
</feature>
<evidence type="ECO:0000256" key="1">
    <source>
        <dbReference type="ARBA" id="ARBA00004141"/>
    </source>
</evidence>
<dbReference type="SUPFAM" id="SSF103473">
    <property type="entry name" value="MFS general substrate transporter"/>
    <property type="match status" value="1"/>
</dbReference>
<sequence>MHQPRYAAVAGESSSSSAGPSTAQQPLLSQPRDSEEPDSELDARDDTDDDMALRLGRFHAGRGGSGHHSEPAMTRMGMLRAYWLGVVVCIGGFLFGYDSGIIGGVLTMASFERDFRYTKSDAKHVNSLAVSLQQLGAFVACFFIWPITYKIGRKWSIAICSLVFCVGAAIQTAQTHSTSAFYVGRVIAGLGLGGSSVVVPMFSSEMTPKQIRGQVGSFYQLMFTLGIFTSYWIDWGVNRDFAKSESKMWQLPVGLQLLWAGLLGLGMFTLKESTRWLTSKGRHEEAWQSLVWIRADDGPATQAEMEEIRAGVEHEAHAREGFRMIEMVQKGNLRRTLTAAAVFTAQQATGATAFAYYGPQYFKLLVNGDTESNLLLTAIFGAIKVAACALFVIFVADSVGRRWILTGGALFMAACQITTAAVVETHPAPGDGTVTSAGIATIALIYLFVIAYNFSWGPLPWPYVSEIFPTRTREPGIAVGVASQWLFAFVFTLTTPYMIDNIKWGTFLLWGLFDFCIAFFAWFCLTETRGKSLEEITHLANAGDAKTMGDEDEAFSERAGKMSG</sequence>
<comment type="caution">
    <text evidence="11">The sequence shown here is derived from an EMBL/GenBank/DDBJ whole genome shotgun (WGS) entry which is preliminary data.</text>
</comment>
<evidence type="ECO:0000313" key="11">
    <source>
        <dbReference type="EMBL" id="TKA29020.1"/>
    </source>
</evidence>
<feature type="transmembrane region" description="Helical" evidence="9">
    <location>
        <begin position="435"/>
        <end position="456"/>
    </location>
</feature>
<dbReference type="Proteomes" id="UP000308549">
    <property type="component" value="Unassembled WGS sequence"/>
</dbReference>
<feature type="transmembrane region" description="Helical" evidence="9">
    <location>
        <begin position="155"/>
        <end position="174"/>
    </location>
</feature>
<feature type="transmembrane region" description="Helical" evidence="9">
    <location>
        <begin position="81"/>
        <end position="108"/>
    </location>
</feature>
<dbReference type="PROSITE" id="PS50850">
    <property type="entry name" value="MFS"/>
    <property type="match status" value="1"/>
</dbReference>
<protein>
    <recommendedName>
        <fullName evidence="10">Major facilitator superfamily (MFS) profile domain-containing protein</fullName>
    </recommendedName>
</protein>
<evidence type="ECO:0000256" key="8">
    <source>
        <dbReference type="SAM" id="MobiDB-lite"/>
    </source>
</evidence>
<feature type="transmembrane region" description="Helical" evidence="9">
    <location>
        <begin position="403"/>
        <end position="423"/>
    </location>
</feature>
<keyword evidence="6 9" id="KW-0472">Membrane</keyword>
<evidence type="ECO:0000256" key="5">
    <source>
        <dbReference type="ARBA" id="ARBA00022989"/>
    </source>
</evidence>
<dbReference type="PROSITE" id="PS00216">
    <property type="entry name" value="SUGAR_TRANSPORT_1"/>
    <property type="match status" value="1"/>
</dbReference>
<evidence type="ECO:0000259" key="10">
    <source>
        <dbReference type="PROSITE" id="PS50850"/>
    </source>
</evidence>
<evidence type="ECO:0000256" key="3">
    <source>
        <dbReference type="ARBA" id="ARBA00022448"/>
    </source>
</evidence>
<dbReference type="OrthoDB" id="6612291at2759"/>
<dbReference type="GO" id="GO:0016020">
    <property type="term" value="C:membrane"/>
    <property type="evidence" value="ECO:0007669"/>
    <property type="project" value="UniProtKB-SubCell"/>
</dbReference>
<feature type="transmembrane region" description="Helical" evidence="9">
    <location>
        <begin position="215"/>
        <end position="233"/>
    </location>
</feature>
<comment type="similarity">
    <text evidence="2 7">Belongs to the major facilitator superfamily. Sugar transporter (TC 2.A.1.1) family.</text>
</comment>
<feature type="transmembrane region" description="Helical" evidence="9">
    <location>
        <begin position="337"/>
        <end position="357"/>
    </location>
</feature>
<dbReference type="Pfam" id="PF00083">
    <property type="entry name" value="Sugar_tr"/>
    <property type="match status" value="1"/>
</dbReference>
<dbReference type="InterPro" id="IPR050360">
    <property type="entry name" value="MFS_Sugar_Transporters"/>
</dbReference>
<evidence type="ECO:0000313" key="12">
    <source>
        <dbReference type="Proteomes" id="UP000308549"/>
    </source>
</evidence>
<gene>
    <name evidence="11" type="ORF">B0A50_03432</name>
</gene>
<dbReference type="InterPro" id="IPR020846">
    <property type="entry name" value="MFS_dom"/>
</dbReference>
<keyword evidence="4 9" id="KW-0812">Transmembrane</keyword>
<comment type="subcellular location">
    <subcellularLocation>
        <location evidence="1">Membrane</location>
        <topology evidence="1">Multi-pass membrane protein</topology>
    </subcellularLocation>
</comment>
<dbReference type="PANTHER" id="PTHR48022">
    <property type="entry name" value="PLASTIDIC GLUCOSE TRANSPORTER 4"/>
    <property type="match status" value="1"/>
</dbReference>
<reference evidence="11 12" key="1">
    <citation type="submission" date="2017-03" db="EMBL/GenBank/DDBJ databases">
        <title>Genomes of endolithic fungi from Antarctica.</title>
        <authorList>
            <person name="Coleine C."/>
            <person name="Masonjones S."/>
            <person name="Stajich J.E."/>
        </authorList>
    </citation>
    <scope>NUCLEOTIDE SEQUENCE [LARGE SCALE GENOMIC DNA]</scope>
    <source>
        <strain evidence="11 12">CCFEE 6315</strain>
    </source>
</reference>
<evidence type="ECO:0000256" key="9">
    <source>
        <dbReference type="SAM" id="Phobius"/>
    </source>
</evidence>
<evidence type="ECO:0000256" key="4">
    <source>
        <dbReference type="ARBA" id="ARBA00022692"/>
    </source>
</evidence>
<feature type="transmembrane region" description="Helical" evidence="9">
    <location>
        <begin position="253"/>
        <end position="270"/>
    </location>
</feature>
<dbReference type="EMBL" id="NAJL01000016">
    <property type="protein sequence ID" value="TKA29020.1"/>
    <property type="molecule type" value="Genomic_DNA"/>
</dbReference>
<feature type="region of interest" description="Disordered" evidence="8">
    <location>
        <begin position="1"/>
        <end position="46"/>
    </location>
</feature>
<dbReference type="NCBIfam" id="TIGR00879">
    <property type="entry name" value="SP"/>
    <property type="match status" value="1"/>
</dbReference>
<dbReference type="PRINTS" id="PR00171">
    <property type="entry name" value="SUGRTRNSPORT"/>
</dbReference>
<feature type="transmembrane region" description="Helical" evidence="9">
    <location>
        <begin position="505"/>
        <end position="525"/>
    </location>
</feature>
<dbReference type="AlphaFoldDB" id="A0A4U0U234"/>
<dbReference type="InterPro" id="IPR003663">
    <property type="entry name" value="Sugar/inositol_transpt"/>
</dbReference>
<dbReference type="GO" id="GO:0005351">
    <property type="term" value="F:carbohydrate:proton symporter activity"/>
    <property type="evidence" value="ECO:0007669"/>
    <property type="project" value="TreeGrafter"/>
</dbReference>
<dbReference type="PANTHER" id="PTHR48022:SF25">
    <property type="entry name" value="QUINATE TRANSPORTER, PUTATIVE (AFU_ORTHOLOGUE AFUA_5G12950)-RELATED"/>
    <property type="match status" value="1"/>
</dbReference>
<feature type="transmembrane region" description="Helical" evidence="9">
    <location>
        <begin position="180"/>
        <end position="203"/>
    </location>
</feature>
<keyword evidence="3 7" id="KW-0813">Transport</keyword>
<keyword evidence="5 9" id="KW-1133">Transmembrane helix</keyword>
<dbReference type="InterPro" id="IPR005828">
    <property type="entry name" value="MFS_sugar_transport-like"/>
</dbReference>
<name>A0A4U0U234_9PEZI</name>
<dbReference type="FunFam" id="1.20.1250.20:FF:000090">
    <property type="entry name" value="MFS sugar transporter, putative"/>
    <property type="match status" value="1"/>
</dbReference>